<evidence type="ECO:0000256" key="5">
    <source>
        <dbReference type="ARBA" id="ARBA00023136"/>
    </source>
</evidence>
<reference evidence="8" key="1">
    <citation type="journal article" date="2019" name="Int. J. Syst. Evol. Microbiol.">
        <title>The Global Catalogue of Microorganisms (GCM) 10K type strain sequencing project: providing services to taxonomists for standard genome sequencing and annotation.</title>
        <authorList>
            <consortium name="The Broad Institute Genomics Platform"/>
            <consortium name="The Broad Institute Genome Sequencing Center for Infectious Disease"/>
            <person name="Wu L."/>
            <person name="Ma J."/>
        </authorList>
    </citation>
    <scope>NUCLEOTIDE SEQUENCE [LARGE SCALE GENOMIC DNA]</scope>
    <source>
        <strain evidence="8">CCUG 52478</strain>
    </source>
</reference>
<organism evidence="7 8">
    <name type="scientific">Nocardioides ginsengisoli</name>
    <dbReference type="NCBI Taxonomy" id="363868"/>
    <lineage>
        <taxon>Bacteria</taxon>
        <taxon>Bacillati</taxon>
        <taxon>Actinomycetota</taxon>
        <taxon>Actinomycetes</taxon>
        <taxon>Propionibacteriales</taxon>
        <taxon>Nocardioidaceae</taxon>
        <taxon>Nocardioides</taxon>
    </lineage>
</organism>
<dbReference type="Pfam" id="PF07690">
    <property type="entry name" value="MFS_1"/>
    <property type="match status" value="1"/>
</dbReference>
<evidence type="ECO:0000256" key="6">
    <source>
        <dbReference type="SAM" id="Phobius"/>
    </source>
</evidence>
<comment type="caution">
    <text evidence="7">The sequence shown here is derived from an EMBL/GenBank/DDBJ whole genome shotgun (WGS) entry which is preliminary data.</text>
</comment>
<feature type="transmembrane region" description="Helical" evidence="6">
    <location>
        <begin position="339"/>
        <end position="358"/>
    </location>
</feature>
<feature type="transmembrane region" description="Helical" evidence="6">
    <location>
        <begin position="105"/>
        <end position="126"/>
    </location>
</feature>
<evidence type="ECO:0000256" key="3">
    <source>
        <dbReference type="ARBA" id="ARBA00022692"/>
    </source>
</evidence>
<dbReference type="SUPFAM" id="SSF103473">
    <property type="entry name" value="MFS general substrate transporter"/>
    <property type="match status" value="1"/>
</dbReference>
<feature type="transmembrane region" description="Helical" evidence="6">
    <location>
        <begin position="48"/>
        <end position="69"/>
    </location>
</feature>
<dbReference type="RefSeq" id="WP_379228100.1">
    <property type="nucleotide sequence ID" value="NZ_JBHTLX010000005.1"/>
</dbReference>
<evidence type="ECO:0000256" key="2">
    <source>
        <dbReference type="ARBA" id="ARBA00022448"/>
    </source>
</evidence>
<feature type="transmembrane region" description="Helical" evidence="6">
    <location>
        <begin position="370"/>
        <end position="388"/>
    </location>
</feature>
<evidence type="ECO:0000256" key="1">
    <source>
        <dbReference type="ARBA" id="ARBA00004141"/>
    </source>
</evidence>
<gene>
    <name evidence="7" type="ORF">ACFQ3F_03165</name>
</gene>
<dbReference type="PANTHER" id="PTHR42718:SF9">
    <property type="entry name" value="MAJOR FACILITATOR SUPERFAMILY MULTIDRUG TRANSPORTER MFSC"/>
    <property type="match status" value="1"/>
</dbReference>
<feature type="transmembrane region" description="Helical" evidence="6">
    <location>
        <begin position="512"/>
        <end position="533"/>
    </location>
</feature>
<keyword evidence="5 6" id="KW-0472">Membrane</keyword>
<keyword evidence="3 6" id="KW-0812">Transmembrane</keyword>
<keyword evidence="4 6" id="KW-1133">Transmembrane helix</keyword>
<feature type="transmembrane region" description="Helical" evidence="6">
    <location>
        <begin position="284"/>
        <end position="307"/>
    </location>
</feature>
<feature type="transmembrane region" description="Helical" evidence="6">
    <location>
        <begin position="81"/>
        <end position="99"/>
    </location>
</feature>
<sequence length="550" mass="56683">MGTTSRTEVNRGALIGIAVVLATVTNAVAFMLPPLLPIITTSYADNSVSAAVWVFTALTLGGGAGFVLIPRLTDNLSDRSMSLLSGAILTAGALCAAVLDSYAGLVVGCALMGFGGAAQLVPLSFLRRFLPGNAVSTAVSVLIMATGTGVVLGMLGGGYSVRLWPLATHLNTADASIPHQSLAPFFYILAGLFVLTTVGLLAIVPNCPPENPGPVGALGTLWLIGWVTLILLALTAPTDSTLGKNATLILLAGIAAGVGWWFAERRSKAPVFDLTVLKKPFVTTACVSAGLFGAVDAAFLVLSTYYLQTPNFTGLQSPAGDTLGWPADATTYGLGLDPFKTGLVLLPFALTMFISGKISERIIARGRPGIVLVVGAVICMAGLLFLAVAHDQTWHYVVGSGLVGLGSRAGYSGAFAVPQFVLPEERAGMAAGMPGTLMAIGFAFGAGIITMMQIGAGFVYRSVDVAALTTLGEKAQTGSKADLGAFQAAVQGIDLRTSDYLLEGTHFASADVYTSGYLVAMLFPALVIVMAVVSRLRNPNGFRAVLEGQA</sequence>
<dbReference type="PANTHER" id="PTHR42718">
    <property type="entry name" value="MAJOR FACILITATOR SUPERFAMILY MULTIDRUG TRANSPORTER MFSC"/>
    <property type="match status" value="1"/>
</dbReference>
<feature type="transmembrane region" description="Helical" evidence="6">
    <location>
        <begin position="138"/>
        <end position="161"/>
    </location>
</feature>
<evidence type="ECO:0000313" key="8">
    <source>
        <dbReference type="Proteomes" id="UP001597229"/>
    </source>
</evidence>
<evidence type="ECO:0000313" key="7">
    <source>
        <dbReference type="EMBL" id="MFD1246781.1"/>
    </source>
</evidence>
<accession>A0ABW3VUN0</accession>
<dbReference type="InterPro" id="IPR011701">
    <property type="entry name" value="MFS"/>
</dbReference>
<feature type="transmembrane region" description="Helical" evidence="6">
    <location>
        <begin position="437"/>
        <end position="460"/>
    </location>
</feature>
<feature type="transmembrane region" description="Helical" evidence="6">
    <location>
        <begin position="215"/>
        <end position="234"/>
    </location>
</feature>
<keyword evidence="2" id="KW-0813">Transport</keyword>
<dbReference type="InterPro" id="IPR036259">
    <property type="entry name" value="MFS_trans_sf"/>
</dbReference>
<protein>
    <submittedName>
        <fullName evidence="7">MFS transporter</fullName>
    </submittedName>
</protein>
<comment type="subcellular location">
    <subcellularLocation>
        <location evidence="1">Membrane</location>
        <topology evidence="1">Multi-pass membrane protein</topology>
    </subcellularLocation>
</comment>
<dbReference type="Proteomes" id="UP001597229">
    <property type="component" value="Unassembled WGS sequence"/>
</dbReference>
<proteinExistence type="predicted"/>
<feature type="transmembrane region" description="Helical" evidence="6">
    <location>
        <begin position="246"/>
        <end position="263"/>
    </location>
</feature>
<feature type="transmembrane region" description="Helical" evidence="6">
    <location>
        <begin position="181"/>
        <end position="203"/>
    </location>
</feature>
<evidence type="ECO:0000256" key="4">
    <source>
        <dbReference type="ARBA" id="ARBA00022989"/>
    </source>
</evidence>
<feature type="transmembrane region" description="Helical" evidence="6">
    <location>
        <begin position="12"/>
        <end position="36"/>
    </location>
</feature>
<dbReference type="EMBL" id="JBHTLX010000005">
    <property type="protein sequence ID" value="MFD1246781.1"/>
    <property type="molecule type" value="Genomic_DNA"/>
</dbReference>
<name>A0ABW3VUN0_9ACTN</name>
<keyword evidence="8" id="KW-1185">Reference proteome</keyword>
<dbReference type="Gene3D" id="1.20.1250.20">
    <property type="entry name" value="MFS general substrate transporter like domains"/>
    <property type="match status" value="2"/>
</dbReference>